<accession>A0A554X0T6</accession>
<name>A0A554X0T6_9BURK</name>
<dbReference type="AlphaFoldDB" id="A0A554X0T6"/>
<comment type="caution">
    <text evidence="1">The sequence shown here is derived from an EMBL/GenBank/DDBJ whole genome shotgun (WGS) entry which is preliminary data.</text>
</comment>
<dbReference type="EMBL" id="VJOL01000025">
    <property type="protein sequence ID" value="TSE29450.1"/>
    <property type="molecule type" value="Genomic_DNA"/>
</dbReference>
<sequence length="150" mass="16168">MPKLYIAFHDNGVVRDIATEALEGYLPAPSKATSTLALRYALQDGKAVDRFPGKTDEEVLALISSEQAAQVVAAPSQKVITKLAFMNRFTMEELAAIYTAAKTEVMVEVFLDKLKIAEEVNLADAQTIGGLQALAASGLLTEARVQEVLQ</sequence>
<dbReference type="Proteomes" id="UP000318542">
    <property type="component" value="Unassembled WGS sequence"/>
</dbReference>
<proteinExistence type="predicted"/>
<reference evidence="1 2" key="1">
    <citation type="submission" date="2019-07" db="EMBL/GenBank/DDBJ databases">
        <title>Tepidimonas thermarum AA-1 draft genome.</title>
        <authorList>
            <person name="Da Costa M.S."/>
            <person name="Froufe H.J.C."/>
            <person name="Egas C."/>
            <person name="Albuquerque L."/>
        </authorList>
    </citation>
    <scope>NUCLEOTIDE SEQUENCE [LARGE SCALE GENOMIC DNA]</scope>
    <source>
        <strain evidence="1 2">AA-1</strain>
    </source>
</reference>
<dbReference type="RefSeq" id="WP_143902499.1">
    <property type="nucleotide sequence ID" value="NZ_VJOL01000025.1"/>
</dbReference>
<protein>
    <submittedName>
        <fullName evidence="1">Uncharacterized protein</fullName>
    </submittedName>
</protein>
<organism evidence="1 2">
    <name type="scientific">Tepidimonas thermarum</name>
    <dbReference type="NCBI Taxonomy" id="335431"/>
    <lineage>
        <taxon>Bacteria</taxon>
        <taxon>Pseudomonadati</taxon>
        <taxon>Pseudomonadota</taxon>
        <taxon>Betaproteobacteria</taxon>
        <taxon>Burkholderiales</taxon>
        <taxon>Tepidimonas</taxon>
    </lineage>
</organism>
<keyword evidence="2" id="KW-1185">Reference proteome</keyword>
<evidence type="ECO:0000313" key="2">
    <source>
        <dbReference type="Proteomes" id="UP000318542"/>
    </source>
</evidence>
<dbReference type="OrthoDB" id="8914081at2"/>
<evidence type="ECO:0000313" key="1">
    <source>
        <dbReference type="EMBL" id="TSE29450.1"/>
    </source>
</evidence>
<gene>
    <name evidence="1" type="ORF">Tther_01499</name>
</gene>